<dbReference type="InterPro" id="IPR000182">
    <property type="entry name" value="GNAT_dom"/>
</dbReference>
<proteinExistence type="predicted"/>
<dbReference type="Proteomes" id="UP000215137">
    <property type="component" value="Chromosome"/>
</dbReference>
<dbReference type="KEGG" id="bko:CKF48_21000"/>
<feature type="domain" description="N-acetyltransferase" evidence="1">
    <location>
        <begin position="1"/>
        <end position="156"/>
    </location>
</feature>
<dbReference type="EMBL" id="CP022983">
    <property type="protein sequence ID" value="ASV69569.1"/>
    <property type="molecule type" value="Genomic_DNA"/>
</dbReference>
<dbReference type="InterPro" id="IPR016181">
    <property type="entry name" value="Acyl_CoA_acyltransferase"/>
</dbReference>
<sequence length="156" mass="18223">METTTFNKVKEYEAVILSSWTYPSPYDFYNHAQTEDSKQEWLTGNYFCIYKQEEMIGFFCYGESARVPVNSSHLYIDDCIDIGIGMRPDLTGKGLGSSFLTTILMEIEVLFPSTPIRLTVASFNQRAIHLYEKLGFRIQHHFQRKSTNFYIMVRKK</sequence>
<dbReference type="AlphaFoldDB" id="A0A248TN76"/>
<keyword evidence="3" id="KW-1185">Reference proteome</keyword>
<evidence type="ECO:0000313" key="3">
    <source>
        <dbReference type="Proteomes" id="UP000215137"/>
    </source>
</evidence>
<accession>A0A248TN76</accession>
<dbReference type="Gene3D" id="3.40.630.30">
    <property type="match status" value="1"/>
</dbReference>
<dbReference type="GO" id="GO:0016747">
    <property type="term" value="F:acyltransferase activity, transferring groups other than amino-acyl groups"/>
    <property type="evidence" value="ECO:0007669"/>
    <property type="project" value="InterPro"/>
</dbReference>
<evidence type="ECO:0000259" key="1">
    <source>
        <dbReference type="PROSITE" id="PS51186"/>
    </source>
</evidence>
<reference evidence="2 3" key="1">
    <citation type="submission" date="2017-08" db="EMBL/GenBank/DDBJ databases">
        <title>Complete Genome Sequence of Bacillus kochii Oregon-R-modENCODE STRAIN BDGP4, isolated from Drosophila melanogaster gut.</title>
        <authorList>
            <person name="Wan K.H."/>
            <person name="Yu C."/>
            <person name="Park S."/>
            <person name="Hammonds A.S."/>
            <person name="Booth B.W."/>
            <person name="Celniker S.E."/>
        </authorList>
    </citation>
    <scope>NUCLEOTIDE SEQUENCE [LARGE SCALE GENOMIC DNA]</scope>
    <source>
        <strain evidence="2 3">BDGP4</strain>
    </source>
</reference>
<organism evidence="2 3">
    <name type="scientific">Cytobacillus kochii</name>
    <dbReference type="NCBI Taxonomy" id="859143"/>
    <lineage>
        <taxon>Bacteria</taxon>
        <taxon>Bacillati</taxon>
        <taxon>Bacillota</taxon>
        <taxon>Bacilli</taxon>
        <taxon>Bacillales</taxon>
        <taxon>Bacillaceae</taxon>
        <taxon>Cytobacillus</taxon>
    </lineage>
</organism>
<name>A0A248TN76_9BACI</name>
<dbReference type="Pfam" id="PF00583">
    <property type="entry name" value="Acetyltransf_1"/>
    <property type="match status" value="1"/>
</dbReference>
<gene>
    <name evidence="2" type="ORF">CKF48_21000</name>
</gene>
<dbReference type="RefSeq" id="WP_095373133.1">
    <property type="nucleotide sequence ID" value="NZ_CP022983.1"/>
</dbReference>
<protein>
    <recommendedName>
        <fullName evidence="1">N-acetyltransferase domain-containing protein</fullName>
    </recommendedName>
</protein>
<evidence type="ECO:0000313" key="2">
    <source>
        <dbReference type="EMBL" id="ASV69569.1"/>
    </source>
</evidence>
<dbReference type="PROSITE" id="PS51186">
    <property type="entry name" value="GNAT"/>
    <property type="match status" value="1"/>
</dbReference>
<dbReference type="OrthoDB" id="423921at2"/>
<dbReference type="SUPFAM" id="SSF55729">
    <property type="entry name" value="Acyl-CoA N-acyltransferases (Nat)"/>
    <property type="match status" value="1"/>
</dbReference>